<organism evidence="1 2">
    <name type="scientific">Brachyspira hampsonii 30446</name>
    <dbReference type="NCBI Taxonomy" id="1289135"/>
    <lineage>
        <taxon>Bacteria</taxon>
        <taxon>Pseudomonadati</taxon>
        <taxon>Spirochaetota</taxon>
        <taxon>Spirochaetia</taxon>
        <taxon>Brachyspirales</taxon>
        <taxon>Brachyspiraceae</taxon>
        <taxon>Brachyspira</taxon>
    </lineage>
</organism>
<accession>A0A2U4EV27</accession>
<evidence type="ECO:0000313" key="2">
    <source>
        <dbReference type="Proteomes" id="UP000011663"/>
    </source>
</evidence>
<proteinExistence type="predicted"/>
<evidence type="ECO:0000313" key="1">
    <source>
        <dbReference type="EMBL" id="EKV56535.1"/>
    </source>
</evidence>
<dbReference type="AlphaFoldDB" id="A0A2U4EV27"/>
<dbReference type="STRING" id="1289135.A966_10702"/>
<name>A0A2U4EV27_9SPIR</name>
<reference evidence="1 2" key="1">
    <citation type="submission" date="2012-07" db="EMBL/GenBank/DDBJ databases">
        <title>Genome sequence of Brachyspira sp. 30446, isolated from a pig with mucohaemorrhagic colitis.</title>
        <authorList>
            <person name="Rubin J.E."/>
            <person name="Fernando C."/>
            <person name="Harding J.C.S."/>
            <person name="Hill J.E."/>
        </authorList>
    </citation>
    <scope>NUCLEOTIDE SEQUENCE [LARGE SCALE GENOMIC DNA]</scope>
    <source>
        <strain evidence="1 2">30446</strain>
    </source>
</reference>
<dbReference type="EMBL" id="ALNZ01000030">
    <property type="protein sequence ID" value="EKV56535.1"/>
    <property type="molecule type" value="Genomic_DNA"/>
</dbReference>
<comment type="caution">
    <text evidence="1">The sequence shown here is derived from an EMBL/GenBank/DDBJ whole genome shotgun (WGS) entry which is preliminary data.</text>
</comment>
<protein>
    <submittedName>
        <fullName evidence="1">Uncharacterized protein</fullName>
    </submittedName>
</protein>
<gene>
    <name evidence="1" type="ORF">A966_10702</name>
</gene>
<sequence length="71" mass="8593">MFLNNGYLEGELKEERFSLEYSKHIYKKCTEIEAGFNVIPQYLQTSLKFDFNKEGTSERKWSKYFKIHIVF</sequence>
<dbReference type="Proteomes" id="UP000011663">
    <property type="component" value="Unassembled WGS sequence"/>
</dbReference>